<sequence>MKDKTVFFDIKIKNIFKLFTFICWFAILFAFVAIILAALYNPEAKIITLAGYGICEALVAIYLVFYLINFFTAYRFRKDINSPKLFKVLLAFAIIIALTLAATIINALLFYSLSNSYTTTVANNGNIQSMKENIKIFKVELFISGSLLLISSITTSIVSQIILNKYSKTIKAKQVE</sequence>
<accession>A0ABY2Z085</accession>
<dbReference type="EMBL" id="VHHP01000008">
    <property type="protein sequence ID" value="TPR53364.1"/>
    <property type="molecule type" value="Genomic_DNA"/>
</dbReference>
<proteinExistence type="predicted"/>
<keyword evidence="1" id="KW-0812">Transmembrane</keyword>
<organism evidence="2 3">
    <name type="scientific">Metamycoplasma neophronis</name>
    <dbReference type="NCBI Taxonomy" id="872983"/>
    <lineage>
        <taxon>Bacteria</taxon>
        <taxon>Bacillati</taxon>
        <taxon>Mycoplasmatota</taxon>
        <taxon>Mycoplasmoidales</taxon>
        <taxon>Metamycoplasmataceae</taxon>
        <taxon>Metamycoplasma</taxon>
    </lineage>
</organism>
<dbReference type="RefSeq" id="WP_140915019.1">
    <property type="nucleotide sequence ID" value="NZ_VHHP01000008.1"/>
</dbReference>
<name>A0ABY2Z085_9BACT</name>
<feature type="transmembrane region" description="Helical" evidence="1">
    <location>
        <begin position="141"/>
        <end position="163"/>
    </location>
</feature>
<evidence type="ECO:0000313" key="3">
    <source>
        <dbReference type="Proteomes" id="UP000316851"/>
    </source>
</evidence>
<evidence type="ECO:0000256" key="1">
    <source>
        <dbReference type="SAM" id="Phobius"/>
    </source>
</evidence>
<dbReference type="Proteomes" id="UP000316851">
    <property type="component" value="Unassembled WGS sequence"/>
</dbReference>
<feature type="transmembrane region" description="Helical" evidence="1">
    <location>
        <begin position="88"/>
        <end position="111"/>
    </location>
</feature>
<gene>
    <name evidence="2" type="ORF">FJR74_02805</name>
</gene>
<feature type="transmembrane region" description="Helical" evidence="1">
    <location>
        <begin position="21"/>
        <end position="40"/>
    </location>
</feature>
<evidence type="ECO:0000313" key="2">
    <source>
        <dbReference type="EMBL" id="TPR53364.1"/>
    </source>
</evidence>
<keyword evidence="1" id="KW-0472">Membrane</keyword>
<keyword evidence="3" id="KW-1185">Reference proteome</keyword>
<feature type="transmembrane region" description="Helical" evidence="1">
    <location>
        <begin position="46"/>
        <end position="68"/>
    </location>
</feature>
<comment type="caution">
    <text evidence="2">The sequence shown here is derived from an EMBL/GenBank/DDBJ whole genome shotgun (WGS) entry which is preliminary data.</text>
</comment>
<keyword evidence="1" id="KW-1133">Transmembrane helix</keyword>
<reference evidence="2" key="1">
    <citation type="submission" date="2019-06" db="EMBL/GenBank/DDBJ databases">
        <title>Mycoplasma neophronis type strain whole genome sequence.</title>
        <authorList>
            <person name="Spergser J."/>
        </authorList>
    </citation>
    <scope>NUCLEOTIDE SEQUENCE [LARGE SCALE GENOMIC DNA]</scope>
    <source>
        <strain evidence="2">DSM 24097</strain>
    </source>
</reference>
<protein>
    <recommendedName>
        <fullName evidence="4">DUF4199 domain-containing protein</fullName>
    </recommendedName>
</protein>
<evidence type="ECO:0008006" key="4">
    <source>
        <dbReference type="Google" id="ProtNLM"/>
    </source>
</evidence>